<name>A0A392VBG1_9FABA</name>
<evidence type="ECO:0000313" key="1">
    <source>
        <dbReference type="EMBL" id="MCI83820.1"/>
    </source>
</evidence>
<comment type="caution">
    <text evidence="1">The sequence shown here is derived from an EMBL/GenBank/DDBJ whole genome shotgun (WGS) entry which is preliminary data.</text>
</comment>
<organism evidence="1 2">
    <name type="scientific">Trifolium medium</name>
    <dbReference type="NCBI Taxonomy" id="97028"/>
    <lineage>
        <taxon>Eukaryota</taxon>
        <taxon>Viridiplantae</taxon>
        <taxon>Streptophyta</taxon>
        <taxon>Embryophyta</taxon>
        <taxon>Tracheophyta</taxon>
        <taxon>Spermatophyta</taxon>
        <taxon>Magnoliopsida</taxon>
        <taxon>eudicotyledons</taxon>
        <taxon>Gunneridae</taxon>
        <taxon>Pentapetalae</taxon>
        <taxon>rosids</taxon>
        <taxon>fabids</taxon>
        <taxon>Fabales</taxon>
        <taxon>Fabaceae</taxon>
        <taxon>Papilionoideae</taxon>
        <taxon>50 kb inversion clade</taxon>
        <taxon>NPAAA clade</taxon>
        <taxon>Hologalegina</taxon>
        <taxon>IRL clade</taxon>
        <taxon>Trifolieae</taxon>
        <taxon>Trifolium</taxon>
    </lineage>
</organism>
<evidence type="ECO:0000313" key="2">
    <source>
        <dbReference type="Proteomes" id="UP000265520"/>
    </source>
</evidence>
<dbReference type="EMBL" id="LXQA011076128">
    <property type="protein sequence ID" value="MCI83820.1"/>
    <property type="molecule type" value="Genomic_DNA"/>
</dbReference>
<proteinExistence type="predicted"/>
<keyword evidence="2" id="KW-1185">Reference proteome</keyword>
<feature type="non-terminal residue" evidence="1">
    <location>
        <position position="36"/>
    </location>
</feature>
<dbReference type="Proteomes" id="UP000265520">
    <property type="component" value="Unassembled WGS sequence"/>
</dbReference>
<sequence>MWKAAKATYPQAWMREMQEIKKASLDAYKYLIKIPP</sequence>
<protein>
    <submittedName>
        <fullName evidence="1">Uncharacterized protein</fullName>
    </submittedName>
</protein>
<accession>A0A392VBG1</accession>
<reference evidence="1 2" key="1">
    <citation type="journal article" date="2018" name="Front. Plant Sci.">
        <title>Red Clover (Trifolium pratense) and Zigzag Clover (T. medium) - A Picture of Genomic Similarities and Differences.</title>
        <authorList>
            <person name="Dluhosova J."/>
            <person name="Istvanek J."/>
            <person name="Nedelnik J."/>
            <person name="Repkova J."/>
        </authorList>
    </citation>
    <scope>NUCLEOTIDE SEQUENCE [LARGE SCALE GENOMIC DNA]</scope>
    <source>
        <strain evidence="2">cv. 10/8</strain>
        <tissue evidence="1">Leaf</tissue>
    </source>
</reference>
<dbReference type="AlphaFoldDB" id="A0A392VBG1"/>